<dbReference type="Gene3D" id="3.40.50.300">
    <property type="entry name" value="P-loop containing nucleotide triphosphate hydrolases"/>
    <property type="match status" value="1"/>
</dbReference>
<sequence>MHYFTALSGFDSHAADVAIERVRLTNNRAAFCSNHSDIQCTRVSLACALVCQPALLVLDEPMLFLNHILRVDIWEYFIDLTHAGTTLLVSSHVMDESDHCGDPLLMRDDHLIARTSPDRLREDAGCTSLKEAFLSISKHSTAPQIG</sequence>
<accession>O05679</accession>
<name>O05679_MYCLR</name>
<reference evidence="1" key="1">
    <citation type="journal article" date="1993" name="Mol. Microbiol.">
        <title>Use of an ordered cosmid library to deduce the genomic organization of Mycobacterium leprae.</title>
        <authorList>
            <person name="Eiglmeier K."/>
            <person name="Honore N."/>
            <person name="Woods S.A."/>
            <person name="Caudron B."/>
            <person name="Cole S.T."/>
        </authorList>
    </citation>
    <scope>NUCLEOTIDE SEQUENCE</scope>
</reference>
<evidence type="ECO:0000313" key="1">
    <source>
        <dbReference type="EMBL" id="CAB08291.1"/>
    </source>
</evidence>
<protein>
    <submittedName>
        <fullName evidence="1">Uncharacterized protein MLC1351.18</fullName>
    </submittedName>
</protein>
<gene>
    <name evidence="1" type="primary">MLC1351.18</name>
</gene>
<reference evidence="1" key="2">
    <citation type="submission" date="1997-05" db="EMBL/GenBank/DDBJ databases">
        <authorList>
            <person name="Murphy L."/>
            <person name="Harris D."/>
        </authorList>
    </citation>
    <scope>NUCLEOTIDE SEQUENCE</scope>
</reference>
<proteinExistence type="predicted"/>
<reference evidence="1" key="3">
    <citation type="submission" date="1997-06" db="EMBL/GenBank/DDBJ databases">
        <authorList>
            <person name="Parkhill J."/>
            <person name="Barrell B.G."/>
            <person name="Rajandream M.A."/>
        </authorList>
    </citation>
    <scope>NUCLEOTIDE SEQUENCE</scope>
</reference>
<dbReference type="InterPro" id="IPR027417">
    <property type="entry name" value="P-loop_NTPase"/>
</dbReference>
<dbReference type="PANTHER" id="PTHR43038:SF3">
    <property type="entry name" value="ABC TRANSPORTER G FAMILY MEMBER 20 ISOFORM X1"/>
    <property type="match status" value="1"/>
</dbReference>
<dbReference type="PANTHER" id="PTHR43038">
    <property type="entry name" value="ATP-BINDING CASSETTE, SUB-FAMILY H, MEMBER 1"/>
    <property type="match status" value="1"/>
</dbReference>
<organism evidence="1">
    <name type="scientific">Mycobacterium leprae</name>
    <dbReference type="NCBI Taxonomy" id="1769"/>
    <lineage>
        <taxon>Bacteria</taxon>
        <taxon>Bacillati</taxon>
        <taxon>Actinomycetota</taxon>
        <taxon>Actinomycetes</taxon>
        <taxon>Mycobacteriales</taxon>
        <taxon>Mycobacteriaceae</taxon>
        <taxon>Mycobacterium</taxon>
    </lineage>
</organism>
<dbReference type="EMBL" id="Z95117">
    <property type="protein sequence ID" value="CAB08291.1"/>
    <property type="molecule type" value="Genomic_DNA"/>
</dbReference>
<dbReference type="AlphaFoldDB" id="O05679"/>
<dbReference type="SUPFAM" id="SSF52540">
    <property type="entry name" value="P-loop containing nucleoside triphosphate hydrolases"/>
    <property type="match status" value="1"/>
</dbReference>
<dbReference type="RefSeq" id="WP_414085542.1">
    <property type="nucleotide sequence ID" value="NZ_CP029543.1"/>
</dbReference>